<dbReference type="Pfam" id="PF14659">
    <property type="entry name" value="Phage_int_SAM_3"/>
    <property type="match status" value="1"/>
</dbReference>
<dbReference type="InterPro" id="IPR050090">
    <property type="entry name" value="Tyrosine_recombinase_XerCD"/>
</dbReference>
<dbReference type="Proteomes" id="UP000572680">
    <property type="component" value="Unassembled WGS sequence"/>
</dbReference>
<keyword evidence="4" id="KW-0233">DNA recombination</keyword>
<evidence type="ECO:0000313" key="10">
    <source>
        <dbReference type="Proteomes" id="UP000572680"/>
    </source>
</evidence>
<dbReference type="CDD" id="cd01189">
    <property type="entry name" value="INT_ICEBs1_C_like"/>
    <property type="match status" value="1"/>
</dbReference>
<proteinExistence type="inferred from homology"/>
<feature type="compositionally biased region" description="Basic and acidic residues" evidence="6">
    <location>
        <begin position="13"/>
        <end position="24"/>
    </location>
</feature>
<dbReference type="Gene3D" id="1.10.150.130">
    <property type="match status" value="1"/>
</dbReference>
<evidence type="ECO:0000256" key="1">
    <source>
        <dbReference type="ARBA" id="ARBA00008857"/>
    </source>
</evidence>
<dbReference type="AlphaFoldDB" id="A0A7W3QLU3"/>
<sequence>MSIYDRWHKSHPKKGDRPCHEHSRGKTKLYPTADHLKGDRWQVRWRDGTGQQQKRNFPKKAGTDPETSAEAFDAQRKADTDRGEWIDPRLGRTPFRDYAPVWMKSRMHKPGTVETYEQHLRNHIYPVFGGLGLAAIRHTLVQQWVTDLQAVKGLAPRTIATIFGIFASIMRGAVRDDYLRKSPCADIRLPDIMPTLVRLMEPAQILALAKAMCDRYGLLALLGGGAGLRQGEAFGLALDRIDSNAQMITVDQQVVVVERKPVLATPKTPASIRDVPMPGFVRDAIHEQTERLRLAPDAVLCRTPRGTLLRRDYFNKKIWKPAIIAVDLPPDTTFHDLRHTFASVALANGVPISEVSRWLGHKSITTTVDLYGHLVPEASGRARDALDAAFGSGNNVP</sequence>
<protein>
    <submittedName>
        <fullName evidence="9">Integrase</fullName>
    </submittedName>
</protein>
<accession>A0A7W3QLU3</accession>
<dbReference type="InterPro" id="IPR044068">
    <property type="entry name" value="CB"/>
</dbReference>
<organism evidence="9 10">
    <name type="scientific">Actinomadura namibiensis</name>
    <dbReference type="NCBI Taxonomy" id="182080"/>
    <lineage>
        <taxon>Bacteria</taxon>
        <taxon>Bacillati</taxon>
        <taxon>Actinomycetota</taxon>
        <taxon>Actinomycetes</taxon>
        <taxon>Streptosporangiales</taxon>
        <taxon>Thermomonosporaceae</taxon>
        <taxon>Actinomadura</taxon>
    </lineage>
</organism>
<comment type="similarity">
    <text evidence="1">Belongs to the 'phage' integrase family.</text>
</comment>
<evidence type="ECO:0000259" key="7">
    <source>
        <dbReference type="PROSITE" id="PS51898"/>
    </source>
</evidence>
<evidence type="ECO:0000256" key="2">
    <source>
        <dbReference type="ARBA" id="ARBA00022908"/>
    </source>
</evidence>
<name>A0A7W3QLU3_ACTNM</name>
<dbReference type="Gene3D" id="1.10.443.10">
    <property type="entry name" value="Intergrase catalytic core"/>
    <property type="match status" value="1"/>
</dbReference>
<dbReference type="PROSITE" id="PS51900">
    <property type="entry name" value="CB"/>
    <property type="match status" value="1"/>
</dbReference>
<dbReference type="GO" id="GO:0015074">
    <property type="term" value="P:DNA integration"/>
    <property type="evidence" value="ECO:0007669"/>
    <property type="project" value="UniProtKB-KW"/>
</dbReference>
<dbReference type="InterPro" id="IPR011010">
    <property type="entry name" value="DNA_brk_join_enz"/>
</dbReference>
<keyword evidence="3 5" id="KW-0238">DNA-binding</keyword>
<dbReference type="GO" id="GO:0003677">
    <property type="term" value="F:DNA binding"/>
    <property type="evidence" value="ECO:0007669"/>
    <property type="project" value="UniProtKB-UniRule"/>
</dbReference>
<dbReference type="InterPro" id="IPR004107">
    <property type="entry name" value="Integrase_SAM-like_N"/>
</dbReference>
<feature type="compositionally biased region" description="Basic and acidic residues" evidence="6">
    <location>
        <begin position="34"/>
        <end position="47"/>
    </location>
</feature>
<dbReference type="RefSeq" id="WP_182844195.1">
    <property type="nucleotide sequence ID" value="NZ_BAAALP010000108.1"/>
</dbReference>
<dbReference type="GO" id="GO:0006310">
    <property type="term" value="P:DNA recombination"/>
    <property type="evidence" value="ECO:0007669"/>
    <property type="project" value="UniProtKB-KW"/>
</dbReference>
<evidence type="ECO:0000256" key="4">
    <source>
        <dbReference type="ARBA" id="ARBA00023172"/>
    </source>
</evidence>
<evidence type="ECO:0000256" key="3">
    <source>
        <dbReference type="ARBA" id="ARBA00023125"/>
    </source>
</evidence>
<gene>
    <name evidence="9" type="ORF">HNR61_003524</name>
</gene>
<dbReference type="PANTHER" id="PTHR30349">
    <property type="entry name" value="PHAGE INTEGRASE-RELATED"/>
    <property type="match status" value="1"/>
</dbReference>
<keyword evidence="10" id="KW-1185">Reference proteome</keyword>
<dbReference type="InterPro" id="IPR013762">
    <property type="entry name" value="Integrase-like_cat_sf"/>
</dbReference>
<feature type="region of interest" description="Disordered" evidence="6">
    <location>
        <begin position="1"/>
        <end position="80"/>
    </location>
</feature>
<dbReference type="EMBL" id="JACJIA010000004">
    <property type="protein sequence ID" value="MBA8951884.1"/>
    <property type="molecule type" value="Genomic_DNA"/>
</dbReference>
<evidence type="ECO:0000313" key="9">
    <source>
        <dbReference type="EMBL" id="MBA8951884.1"/>
    </source>
</evidence>
<keyword evidence="2" id="KW-0229">DNA integration</keyword>
<feature type="domain" description="Tyr recombinase" evidence="7">
    <location>
        <begin position="195"/>
        <end position="387"/>
    </location>
</feature>
<dbReference type="InterPro" id="IPR002104">
    <property type="entry name" value="Integrase_catalytic"/>
</dbReference>
<dbReference type="PROSITE" id="PS51898">
    <property type="entry name" value="TYR_RECOMBINASE"/>
    <property type="match status" value="1"/>
</dbReference>
<evidence type="ECO:0000256" key="6">
    <source>
        <dbReference type="SAM" id="MobiDB-lite"/>
    </source>
</evidence>
<dbReference type="PANTHER" id="PTHR30349:SF64">
    <property type="entry name" value="PROPHAGE INTEGRASE INTD-RELATED"/>
    <property type="match status" value="1"/>
</dbReference>
<feature type="domain" description="Core-binding (CB)" evidence="8">
    <location>
        <begin position="93"/>
        <end position="174"/>
    </location>
</feature>
<dbReference type="InterPro" id="IPR010998">
    <property type="entry name" value="Integrase_recombinase_N"/>
</dbReference>
<evidence type="ECO:0000256" key="5">
    <source>
        <dbReference type="PROSITE-ProRule" id="PRU01248"/>
    </source>
</evidence>
<comment type="caution">
    <text evidence="9">The sequence shown here is derived from an EMBL/GenBank/DDBJ whole genome shotgun (WGS) entry which is preliminary data.</text>
</comment>
<dbReference type="SUPFAM" id="SSF56349">
    <property type="entry name" value="DNA breaking-rejoining enzymes"/>
    <property type="match status" value="1"/>
</dbReference>
<evidence type="ECO:0000259" key="8">
    <source>
        <dbReference type="PROSITE" id="PS51900"/>
    </source>
</evidence>
<reference evidence="9 10" key="1">
    <citation type="submission" date="2020-08" db="EMBL/GenBank/DDBJ databases">
        <title>Genomic Encyclopedia of Type Strains, Phase IV (KMG-IV): sequencing the most valuable type-strain genomes for metagenomic binning, comparative biology and taxonomic classification.</title>
        <authorList>
            <person name="Goeker M."/>
        </authorList>
    </citation>
    <scope>NUCLEOTIDE SEQUENCE [LARGE SCALE GENOMIC DNA]</scope>
    <source>
        <strain evidence="9 10">DSM 44197</strain>
    </source>
</reference>
<dbReference type="Pfam" id="PF00589">
    <property type="entry name" value="Phage_integrase"/>
    <property type="match status" value="1"/>
</dbReference>